<organism evidence="3 4">
    <name type="scientific">Flavobacterium orientale</name>
    <dbReference type="NCBI Taxonomy" id="1756020"/>
    <lineage>
        <taxon>Bacteria</taxon>
        <taxon>Pseudomonadati</taxon>
        <taxon>Bacteroidota</taxon>
        <taxon>Flavobacteriia</taxon>
        <taxon>Flavobacteriales</taxon>
        <taxon>Flavobacteriaceae</taxon>
        <taxon>Flavobacterium</taxon>
    </lineage>
</organism>
<reference evidence="3" key="2">
    <citation type="submission" date="2020-09" db="EMBL/GenBank/DDBJ databases">
        <authorList>
            <person name="Sun Q."/>
            <person name="Zhou Y."/>
        </authorList>
    </citation>
    <scope>NUCLEOTIDE SEQUENCE</scope>
    <source>
        <strain evidence="3">CGMCC 1.12506</strain>
    </source>
</reference>
<feature type="domain" description="NadR/Ttd14 AAA" evidence="1">
    <location>
        <begin position="14"/>
        <end position="172"/>
    </location>
</feature>
<keyword evidence="4" id="KW-1185">Reference proteome</keyword>
<proteinExistence type="predicted"/>
<sequence length="704" mass="80261">MEEALKQEPTKIIKIALYGPESTGKTTLAKQLAKHYTTTWIPEFARDYLQQKWDSSKQICTEDDLLPIAVGQIKLENEALHSANQVLFVDTTLLVTKVFSDLYYGKTGAVLEQAAKEHTYDLFLLTDVDVPWQKDDLRDSPENREQTLQQFEKALIDLKKPYIKVSGAKEARLNKAIAIIDELKQAKEFGFTSTDFVQLYYHTVSVSKIIKQVAFLKEGIPHAALNRVAKIGDGIETLSAEGANYFSNLFDSKKEHLKLKKFVPASGAASRMFKFLLEFLQDFNPETESINAYINRKKARNVTLFLIGMEKFPFYKEILKATKNKYPEYSQWSKDKKDYAFIKTMLSESDFNFSNKPKGILPFHHYPTHIATPIEEHLIEASIYGSSNSKAYVHFTISEEHQKAFDAIVDKVKPKIEDQNAIRINVNYSYQNQATDSLAFDMNNNPFRDENGNLIFRPGGHGALLENLNQIDADLVFIKNIDNIIQNHVATIALYKKALAGVLLEKQQKVFHYLRELDAHQLTKDTIYEVVEFLETQFNIEVSDDFAMFTKQSKIDYLHKLLNRPIRVCGMVKNEGEPGGGPFWVTNNKGQVFLQIVETSQIDTADAHQAKILENATHFNPVDLVCGIRNYKGSRFDLMQFVDYNSGFIVYKNKGGKDLKAYELPGLWNGGMAKWLTVFVEVPLITFNPVKTVNDLLKAPHQPQ</sequence>
<dbReference type="InterPro" id="IPR038727">
    <property type="entry name" value="NadR/Ttd14_AAA_dom"/>
</dbReference>
<comment type="caution">
    <text evidence="3">The sequence shown here is derived from an EMBL/GenBank/DDBJ whole genome shotgun (WGS) entry which is preliminary data.</text>
</comment>
<feature type="domain" description="DUF4301" evidence="2">
    <location>
        <begin position="193"/>
        <end position="702"/>
    </location>
</feature>
<dbReference type="InterPro" id="IPR027417">
    <property type="entry name" value="P-loop_NTPase"/>
</dbReference>
<dbReference type="RefSeq" id="WP_188361110.1">
    <property type="nucleotide sequence ID" value="NZ_BMFG01000002.1"/>
</dbReference>
<reference evidence="3" key="1">
    <citation type="journal article" date="2014" name="Int. J. Syst. Evol. Microbiol.">
        <title>Complete genome sequence of Corynebacterium casei LMG S-19264T (=DSM 44701T), isolated from a smear-ripened cheese.</title>
        <authorList>
            <consortium name="US DOE Joint Genome Institute (JGI-PGF)"/>
            <person name="Walter F."/>
            <person name="Albersmeier A."/>
            <person name="Kalinowski J."/>
            <person name="Ruckert C."/>
        </authorList>
    </citation>
    <scope>NUCLEOTIDE SEQUENCE</scope>
    <source>
        <strain evidence="3">CGMCC 1.12506</strain>
    </source>
</reference>
<dbReference type="InterPro" id="IPR052735">
    <property type="entry name" value="NAD_biosynth-regulator"/>
</dbReference>
<evidence type="ECO:0000313" key="3">
    <source>
        <dbReference type="EMBL" id="GGD18763.1"/>
    </source>
</evidence>
<evidence type="ECO:0000259" key="1">
    <source>
        <dbReference type="Pfam" id="PF13521"/>
    </source>
</evidence>
<dbReference type="PANTHER" id="PTHR37512">
    <property type="entry name" value="TRIFUNCTIONAL NAD BIOSYNTHESIS/REGULATOR PROTEIN NADR"/>
    <property type="match status" value="1"/>
</dbReference>
<dbReference type="EMBL" id="BMFG01000002">
    <property type="protein sequence ID" value="GGD18763.1"/>
    <property type="molecule type" value="Genomic_DNA"/>
</dbReference>
<dbReference type="SUPFAM" id="SSF53448">
    <property type="entry name" value="Nucleotide-diphospho-sugar transferases"/>
    <property type="match status" value="1"/>
</dbReference>
<gene>
    <name evidence="3" type="ORF">GCM10011343_06680</name>
</gene>
<dbReference type="Proteomes" id="UP000625735">
    <property type="component" value="Unassembled WGS sequence"/>
</dbReference>
<protein>
    <submittedName>
        <fullName evidence="3">NAD metabolism ATPase/kinase</fullName>
    </submittedName>
</protein>
<evidence type="ECO:0000313" key="4">
    <source>
        <dbReference type="Proteomes" id="UP000625735"/>
    </source>
</evidence>
<dbReference type="Pfam" id="PF14134">
    <property type="entry name" value="DUF4301"/>
    <property type="match status" value="1"/>
</dbReference>
<dbReference type="PANTHER" id="PTHR37512:SF1">
    <property type="entry name" value="NADR_TTD14 AAA DOMAIN-CONTAINING PROTEIN"/>
    <property type="match status" value="1"/>
</dbReference>
<name>A0A916XY24_9FLAO</name>
<dbReference type="SUPFAM" id="SSF52540">
    <property type="entry name" value="P-loop containing nucleoside triphosphate hydrolases"/>
    <property type="match status" value="1"/>
</dbReference>
<dbReference type="InterPro" id="IPR029044">
    <property type="entry name" value="Nucleotide-diphossugar_trans"/>
</dbReference>
<dbReference type="AlphaFoldDB" id="A0A916XY24"/>
<dbReference type="Pfam" id="PF13521">
    <property type="entry name" value="AAA_28"/>
    <property type="match status" value="1"/>
</dbReference>
<evidence type="ECO:0000259" key="2">
    <source>
        <dbReference type="Pfam" id="PF14134"/>
    </source>
</evidence>
<dbReference type="InterPro" id="IPR025393">
    <property type="entry name" value="DUF4301"/>
</dbReference>
<accession>A0A916XY24</accession>
<dbReference type="Gene3D" id="3.40.50.300">
    <property type="entry name" value="P-loop containing nucleotide triphosphate hydrolases"/>
    <property type="match status" value="1"/>
</dbReference>